<evidence type="ECO:0000313" key="2">
    <source>
        <dbReference type="EMBL" id="CAE7026719.1"/>
    </source>
</evidence>
<proteinExistence type="predicted"/>
<keyword evidence="1" id="KW-0677">Repeat</keyword>
<dbReference type="Proteomes" id="UP000604046">
    <property type="component" value="Unassembled WGS sequence"/>
</dbReference>
<evidence type="ECO:0008006" key="4">
    <source>
        <dbReference type="Google" id="ProtNLM"/>
    </source>
</evidence>
<dbReference type="EMBL" id="CAJNDS010000201">
    <property type="protein sequence ID" value="CAE7026719.1"/>
    <property type="molecule type" value="Genomic_DNA"/>
</dbReference>
<accession>A0A812I9Y5</accession>
<dbReference type="Pfam" id="PF13041">
    <property type="entry name" value="PPR_2"/>
    <property type="match status" value="1"/>
</dbReference>
<dbReference type="InterPro" id="IPR011990">
    <property type="entry name" value="TPR-like_helical_dom_sf"/>
</dbReference>
<name>A0A812I9Y5_9DINO</name>
<keyword evidence="3" id="KW-1185">Reference proteome</keyword>
<evidence type="ECO:0000313" key="3">
    <source>
        <dbReference type="Proteomes" id="UP000604046"/>
    </source>
</evidence>
<dbReference type="PANTHER" id="PTHR47447:SF17">
    <property type="entry name" value="OS12G0638900 PROTEIN"/>
    <property type="match status" value="1"/>
</dbReference>
<comment type="caution">
    <text evidence="2">The sequence shown here is derived from an EMBL/GenBank/DDBJ whole genome shotgun (WGS) entry which is preliminary data.</text>
</comment>
<dbReference type="OrthoDB" id="185373at2759"/>
<sequence length="558" mass="59995">MYPTAPVQCAAAPSCWDGILTLQCTPQPDVSQHSPKLTTSVLSSLVKKGKMDAALTFLASLRAHHLLSTVAVNMVIAAAGRCCSWTLAVALLQDMESRSLCLTVVTLNSLLSSLHRGSVWRQACRAFSGLCDHRVTVVTPDQITYNVLIKACSLQRWEAAQDLASSMRAGAVQPDKYTYSSLLSEKSWQVAQAALETRSVNSVNGVNSVNSMDSVDAACFRASIGRGCWERSLAVVSRMRALGLLGLRTDGGSQALNALYACLGKWRWVLQGLDKTGTSDLLRLNSAMDTCIKSRQWRVAVNVFSLLHISGLRSDIVGQNCLIQAIRHQWQCALECLAGMLRCRISPDEPSYIAVFGACARSPNARETIRLLLSHMSLHSLEQSVVTCGAAISACEPEGAWPLALWVLSKAALNDVCYGAAISVCEKARRWKFATQLLHGARSNKLRLDAVSISAAMSACETSQTWRAPLALLSCMAEGHILPNQISYSSAASAAASKAQRWQTTLELMDAAGTGGKLDVTSCSLVIGICESHGLVRRIPDLLAGIESVLTALEDGMP</sequence>
<dbReference type="AlphaFoldDB" id="A0A812I9Y5"/>
<evidence type="ECO:0000256" key="1">
    <source>
        <dbReference type="ARBA" id="ARBA00022737"/>
    </source>
</evidence>
<gene>
    <name evidence="2" type="ORF">SNAT2548_LOCUS3271</name>
</gene>
<dbReference type="InterPro" id="IPR002885">
    <property type="entry name" value="PPR_rpt"/>
</dbReference>
<reference evidence="2" key="1">
    <citation type="submission" date="2021-02" db="EMBL/GenBank/DDBJ databases">
        <authorList>
            <person name="Dougan E. K."/>
            <person name="Rhodes N."/>
            <person name="Thang M."/>
            <person name="Chan C."/>
        </authorList>
    </citation>
    <scope>NUCLEOTIDE SEQUENCE</scope>
</reference>
<organism evidence="2 3">
    <name type="scientific">Symbiodinium natans</name>
    <dbReference type="NCBI Taxonomy" id="878477"/>
    <lineage>
        <taxon>Eukaryota</taxon>
        <taxon>Sar</taxon>
        <taxon>Alveolata</taxon>
        <taxon>Dinophyceae</taxon>
        <taxon>Suessiales</taxon>
        <taxon>Symbiodiniaceae</taxon>
        <taxon>Symbiodinium</taxon>
    </lineage>
</organism>
<dbReference type="Gene3D" id="1.25.40.10">
    <property type="entry name" value="Tetratricopeptide repeat domain"/>
    <property type="match status" value="3"/>
</dbReference>
<dbReference type="PANTHER" id="PTHR47447">
    <property type="entry name" value="OS03G0856100 PROTEIN"/>
    <property type="match status" value="1"/>
</dbReference>
<protein>
    <recommendedName>
        <fullName evidence="4">Pentatricopeptide repeat-containing protein, chloroplastic</fullName>
    </recommendedName>
</protein>